<evidence type="ECO:0000256" key="1">
    <source>
        <dbReference type="ARBA" id="ARBA00006484"/>
    </source>
</evidence>
<comment type="caution">
    <text evidence="3">The sequence shown here is derived from an EMBL/GenBank/DDBJ whole genome shotgun (WGS) entry which is preliminary data.</text>
</comment>
<dbReference type="Pfam" id="PF00106">
    <property type="entry name" value="adh_short"/>
    <property type="match status" value="1"/>
</dbReference>
<reference evidence="3 4" key="1">
    <citation type="submission" date="2018-02" db="EMBL/GenBank/DDBJ databases">
        <title>Whole genome sequencing of endophytic bacterium.</title>
        <authorList>
            <person name="Eedara R."/>
            <person name="Podile A.R."/>
        </authorList>
    </citation>
    <scope>NUCLEOTIDE SEQUENCE [LARGE SCALE GENOMIC DNA]</scope>
    <source>
        <strain evidence="3 4">RP1T</strain>
    </source>
</reference>
<dbReference type="PANTHER" id="PTHR42901:SF1">
    <property type="entry name" value="ALCOHOL DEHYDROGENASE"/>
    <property type="match status" value="1"/>
</dbReference>
<name>A0A2S9QC02_9HYPH</name>
<dbReference type="InterPro" id="IPR020904">
    <property type="entry name" value="Sc_DH/Rdtase_CS"/>
</dbReference>
<evidence type="ECO:0000256" key="2">
    <source>
        <dbReference type="ARBA" id="ARBA00023002"/>
    </source>
</evidence>
<protein>
    <submittedName>
        <fullName evidence="3">Oxidoreductase</fullName>
    </submittedName>
</protein>
<dbReference type="PROSITE" id="PS00061">
    <property type="entry name" value="ADH_SHORT"/>
    <property type="match status" value="1"/>
</dbReference>
<dbReference type="InterPro" id="IPR002347">
    <property type="entry name" value="SDR_fam"/>
</dbReference>
<dbReference type="CDD" id="cd05233">
    <property type="entry name" value="SDR_c"/>
    <property type="match status" value="1"/>
</dbReference>
<evidence type="ECO:0000313" key="3">
    <source>
        <dbReference type="EMBL" id="PRH86879.1"/>
    </source>
</evidence>
<dbReference type="PRINTS" id="PR00081">
    <property type="entry name" value="GDHRDH"/>
</dbReference>
<comment type="similarity">
    <text evidence="1">Belongs to the short-chain dehydrogenases/reductases (SDR) family.</text>
</comment>
<dbReference type="RefSeq" id="WP_105863103.1">
    <property type="nucleotide sequence ID" value="NZ_PUEJ01000005.1"/>
</dbReference>
<dbReference type="AlphaFoldDB" id="A0A2S9QC02"/>
<dbReference type="SUPFAM" id="SSF51735">
    <property type="entry name" value="NAD(P)-binding Rossmann-fold domains"/>
    <property type="match status" value="1"/>
</dbReference>
<proteinExistence type="inferred from homology"/>
<keyword evidence="4" id="KW-1185">Reference proteome</keyword>
<dbReference type="Gene3D" id="3.40.50.720">
    <property type="entry name" value="NAD(P)-binding Rossmann-like Domain"/>
    <property type="match status" value="1"/>
</dbReference>
<organism evidence="3 4">
    <name type="scientific">Labrys okinawensis</name>
    <dbReference type="NCBI Taxonomy" id="346911"/>
    <lineage>
        <taxon>Bacteria</taxon>
        <taxon>Pseudomonadati</taxon>
        <taxon>Pseudomonadota</taxon>
        <taxon>Alphaproteobacteria</taxon>
        <taxon>Hyphomicrobiales</taxon>
        <taxon>Xanthobacteraceae</taxon>
        <taxon>Labrys</taxon>
    </lineage>
</organism>
<sequence>MSDLLKGRLALVTGASRGIGRATAVALAEAGAHVIAVARTVGALEDLDDEIREKGGAATLVPLDIKDGDGIDRLGYTLFERYGKLDILIGNAGALGAISPLGHIEPKDWDNVFAVNVTANWRLIRSFDPLLRKSDAGRAIFITSGAAWKSTAYWGLYAATKAALNSMVATYAAETVNSPIRANLFSPGPVRTHMRAAAMPGEDADTLPHPSSIAPSILKLASPDLTETGQVYEMRQARFLSFRAPE</sequence>
<accession>A0A2S9QC02</accession>
<evidence type="ECO:0000313" key="4">
    <source>
        <dbReference type="Proteomes" id="UP000237682"/>
    </source>
</evidence>
<dbReference type="InterPro" id="IPR036291">
    <property type="entry name" value="NAD(P)-bd_dom_sf"/>
</dbReference>
<gene>
    <name evidence="3" type="ORF">C5L14_16460</name>
</gene>
<dbReference type="GO" id="GO:0016491">
    <property type="term" value="F:oxidoreductase activity"/>
    <property type="evidence" value="ECO:0007669"/>
    <property type="project" value="UniProtKB-KW"/>
</dbReference>
<dbReference type="PANTHER" id="PTHR42901">
    <property type="entry name" value="ALCOHOL DEHYDROGENASE"/>
    <property type="match status" value="1"/>
</dbReference>
<keyword evidence="2" id="KW-0560">Oxidoreductase</keyword>
<dbReference type="OrthoDB" id="9790785at2"/>
<dbReference type="Proteomes" id="UP000237682">
    <property type="component" value="Unassembled WGS sequence"/>
</dbReference>
<dbReference type="EMBL" id="PUEJ01000005">
    <property type="protein sequence ID" value="PRH86879.1"/>
    <property type="molecule type" value="Genomic_DNA"/>
</dbReference>